<sequence length="103" mass="10854">MQLSTVLFAFTSLMPMLVTGQTNSNANCPKSWQGACPFGTPRCLGIRQPNQQYFCVVSCPRSSSCPSNCSKAGKGGGWCGADNTGSPMGLCICENGHDTAHFV</sequence>
<proteinExistence type="predicted"/>
<evidence type="ECO:0000313" key="1">
    <source>
        <dbReference type="EMBL" id="KAL0933887.1"/>
    </source>
</evidence>
<dbReference type="Proteomes" id="UP000805649">
    <property type="component" value="Unassembled WGS sequence"/>
</dbReference>
<gene>
    <name evidence="1" type="ORF">CTRU02_210686</name>
</gene>
<keyword evidence="2" id="KW-1185">Reference proteome</keyword>
<protein>
    <submittedName>
        <fullName evidence="1">CAD1 protein</fullName>
    </submittedName>
</protein>
<accession>A0ACC3YRX9</accession>
<comment type="caution">
    <text evidence="1">The sequence shown here is derived from an EMBL/GenBank/DDBJ whole genome shotgun (WGS) entry which is preliminary data.</text>
</comment>
<name>A0ACC3YRX9_COLTU</name>
<evidence type="ECO:0000313" key="2">
    <source>
        <dbReference type="Proteomes" id="UP000805649"/>
    </source>
</evidence>
<dbReference type="EMBL" id="VUJX02000007">
    <property type="protein sequence ID" value="KAL0933887.1"/>
    <property type="molecule type" value="Genomic_DNA"/>
</dbReference>
<reference evidence="1 2" key="1">
    <citation type="journal article" date="2020" name="Phytopathology">
        <title>Genome Sequence Resources of Colletotrichum truncatum, C. plurivorum, C. musicola, and C. sojae: Four Species Pathogenic to Soybean (Glycine max).</title>
        <authorList>
            <person name="Rogerio F."/>
            <person name="Boufleur T.R."/>
            <person name="Ciampi-Guillardi M."/>
            <person name="Sukno S.A."/>
            <person name="Thon M.R."/>
            <person name="Massola Junior N.S."/>
            <person name="Baroncelli R."/>
        </authorList>
    </citation>
    <scope>NUCLEOTIDE SEQUENCE [LARGE SCALE GENOMIC DNA]</scope>
    <source>
        <strain evidence="1 2">CMES1059</strain>
    </source>
</reference>
<organism evidence="1 2">
    <name type="scientific">Colletotrichum truncatum</name>
    <name type="common">Anthracnose fungus</name>
    <name type="synonym">Colletotrichum capsici</name>
    <dbReference type="NCBI Taxonomy" id="5467"/>
    <lineage>
        <taxon>Eukaryota</taxon>
        <taxon>Fungi</taxon>
        <taxon>Dikarya</taxon>
        <taxon>Ascomycota</taxon>
        <taxon>Pezizomycotina</taxon>
        <taxon>Sordariomycetes</taxon>
        <taxon>Hypocreomycetidae</taxon>
        <taxon>Glomerellales</taxon>
        <taxon>Glomerellaceae</taxon>
        <taxon>Colletotrichum</taxon>
        <taxon>Colletotrichum truncatum species complex</taxon>
    </lineage>
</organism>